<dbReference type="GO" id="GO:0005886">
    <property type="term" value="C:plasma membrane"/>
    <property type="evidence" value="ECO:0007669"/>
    <property type="project" value="TreeGrafter"/>
</dbReference>
<accession>A0A7L0MUK1</accession>
<dbReference type="EMBL" id="VXAR01014773">
    <property type="protein sequence ID" value="NXK84796.1"/>
    <property type="molecule type" value="Genomic_DNA"/>
</dbReference>
<evidence type="ECO:0000259" key="5">
    <source>
        <dbReference type="PROSITE" id="PS50287"/>
    </source>
</evidence>
<dbReference type="Proteomes" id="UP000531168">
    <property type="component" value="Unassembled WGS sequence"/>
</dbReference>
<dbReference type="InterPro" id="IPR003566">
    <property type="entry name" value="Tcell_CD5"/>
</dbReference>
<dbReference type="PANTHER" id="PTHR47309">
    <property type="entry name" value="T-CELL SURFACE GLYCOPROTEIN CD5"/>
    <property type="match status" value="1"/>
</dbReference>
<feature type="non-terminal residue" evidence="6">
    <location>
        <position position="1"/>
    </location>
</feature>
<feature type="domain" description="SRCR" evidence="5">
    <location>
        <begin position="222"/>
        <end position="309"/>
    </location>
</feature>
<evidence type="ECO:0000256" key="4">
    <source>
        <dbReference type="SAM" id="Phobius"/>
    </source>
</evidence>
<comment type="caution">
    <text evidence="2">Lacks conserved residue(s) required for the propagation of feature annotation.</text>
</comment>
<evidence type="ECO:0000313" key="7">
    <source>
        <dbReference type="Proteomes" id="UP000531168"/>
    </source>
</evidence>
<dbReference type="Pfam" id="PF00530">
    <property type="entry name" value="SRCR"/>
    <property type="match status" value="1"/>
</dbReference>
<comment type="caution">
    <text evidence="6">The sequence shown here is derived from an EMBL/GenBank/DDBJ whole genome shotgun (WGS) entry which is preliminary data.</text>
</comment>
<feature type="transmembrane region" description="Helical" evidence="4">
    <location>
        <begin position="323"/>
        <end position="345"/>
    </location>
</feature>
<dbReference type="GO" id="GO:0031295">
    <property type="term" value="P:T cell costimulation"/>
    <property type="evidence" value="ECO:0007669"/>
    <property type="project" value="TreeGrafter"/>
</dbReference>
<evidence type="ECO:0000256" key="1">
    <source>
        <dbReference type="ARBA" id="ARBA00023157"/>
    </source>
</evidence>
<dbReference type="PRINTS" id="PR01409">
    <property type="entry name" value="TCELLCD5"/>
</dbReference>
<feature type="compositionally biased region" description="Pro residues" evidence="3">
    <location>
        <begin position="99"/>
        <end position="109"/>
    </location>
</feature>
<dbReference type="PROSITE" id="PS50287">
    <property type="entry name" value="SRCR_2"/>
    <property type="match status" value="2"/>
</dbReference>
<feature type="region of interest" description="Disordered" evidence="3">
    <location>
        <begin position="176"/>
        <end position="195"/>
    </location>
</feature>
<sequence>LRLTGGGHRCSGMLEVNWDGKWSRVCQGAVIRAGAGGLCRRLGCGPPTTEPLWLVLTDGKEPHTDPLRCQMLVNAPMGCVWEVANCTEHVALICSEPPNTTPEPPPATSPEPTGMGQPQLLWVPSQGRIPSQSIPAICPCSEPLLWDLGMNGSSRQSHGDSSQLLNALSLRHKGKRRCHEPIPGDGGPQAGGIPSPVSRFQCLPMDLIPLSPAQGSLPKALRRLASGPTPCEGDIEVFHGDQWRVLCHNRTLRAQWGRDLCQELRCGNLSSSTEIRDPPSIGVTCGVPNLHLCPLRNTQSCSRIGVVCQDSKPHPTGTAAGTIASICLALLLFGILTLICGPPAYRRLMKRSSPKSPHSRLFPSSPPVSFHRNSTTMQRPRAEGQRVQGGDNDYAQPPQNSSYSSEYPALERAFRPSNPPDNSSDSDYDLHSARRV</sequence>
<feature type="non-terminal residue" evidence="6">
    <location>
        <position position="436"/>
    </location>
</feature>
<feature type="region of interest" description="Disordered" evidence="3">
    <location>
        <begin position="97"/>
        <end position="119"/>
    </location>
</feature>
<dbReference type="Gene3D" id="3.10.250.10">
    <property type="entry name" value="SRCR-like domain"/>
    <property type="match status" value="2"/>
</dbReference>
<gene>
    <name evidence="6" type="primary">Cd5</name>
    <name evidence="6" type="ORF">AMAGUI_R01070</name>
</gene>
<reference evidence="6 7" key="1">
    <citation type="submission" date="2019-09" db="EMBL/GenBank/DDBJ databases">
        <title>Bird 10,000 Genomes (B10K) Project - Family phase.</title>
        <authorList>
            <person name="Zhang G."/>
        </authorList>
    </citation>
    <scope>NUCLEOTIDE SEQUENCE [LARGE SCALE GENOMIC DNA]</scope>
    <source>
        <strain evidence="6">B10K-DU-001-46</strain>
        <tissue evidence="6">Muscle</tissue>
    </source>
</reference>
<dbReference type="AlphaFoldDB" id="A0A7L0MUK1"/>
<organism evidence="6 7">
    <name type="scientific">Amazona guildingii</name>
    <dbReference type="NCBI Taxonomy" id="175529"/>
    <lineage>
        <taxon>Eukaryota</taxon>
        <taxon>Metazoa</taxon>
        <taxon>Chordata</taxon>
        <taxon>Craniata</taxon>
        <taxon>Vertebrata</taxon>
        <taxon>Euteleostomi</taxon>
        <taxon>Archelosauria</taxon>
        <taxon>Archosauria</taxon>
        <taxon>Dinosauria</taxon>
        <taxon>Saurischia</taxon>
        <taxon>Theropoda</taxon>
        <taxon>Coelurosauria</taxon>
        <taxon>Aves</taxon>
        <taxon>Neognathae</taxon>
        <taxon>Neoaves</taxon>
        <taxon>Telluraves</taxon>
        <taxon>Australaves</taxon>
        <taxon>Psittaciformes</taxon>
        <taxon>Psittacidae</taxon>
        <taxon>Amazona</taxon>
    </lineage>
</organism>
<feature type="disulfide bond" evidence="2">
    <location>
        <begin position="69"/>
        <end position="79"/>
    </location>
</feature>
<keyword evidence="1 2" id="KW-1015">Disulfide bond</keyword>
<keyword evidence="7" id="KW-1185">Reference proteome</keyword>
<dbReference type="SUPFAM" id="SSF56487">
    <property type="entry name" value="SRCR-like"/>
    <property type="match status" value="2"/>
</dbReference>
<proteinExistence type="predicted"/>
<dbReference type="PANTHER" id="PTHR47309:SF1">
    <property type="entry name" value="T-CELL SURFACE GLYCOPROTEIN CD5"/>
    <property type="match status" value="1"/>
</dbReference>
<protein>
    <submittedName>
        <fullName evidence="6">CD5 protein</fullName>
    </submittedName>
</protein>
<dbReference type="SMART" id="SM00202">
    <property type="entry name" value="SR"/>
    <property type="match status" value="2"/>
</dbReference>
<feature type="domain" description="SRCR" evidence="5">
    <location>
        <begin position="1"/>
        <end position="95"/>
    </location>
</feature>
<evidence type="ECO:0000313" key="6">
    <source>
        <dbReference type="EMBL" id="NXK84796.1"/>
    </source>
</evidence>
<keyword evidence="4" id="KW-1133">Transmembrane helix</keyword>
<evidence type="ECO:0000256" key="3">
    <source>
        <dbReference type="SAM" id="MobiDB-lite"/>
    </source>
</evidence>
<keyword evidence="4" id="KW-0812">Transmembrane</keyword>
<feature type="region of interest" description="Disordered" evidence="3">
    <location>
        <begin position="350"/>
        <end position="436"/>
    </location>
</feature>
<keyword evidence="4" id="KW-0472">Membrane</keyword>
<dbReference type="InterPro" id="IPR036772">
    <property type="entry name" value="SRCR-like_dom_sf"/>
</dbReference>
<name>A0A7L0MUK1_9PSIT</name>
<dbReference type="InterPro" id="IPR001190">
    <property type="entry name" value="SRCR"/>
</dbReference>
<dbReference type="PRINTS" id="PR00258">
    <property type="entry name" value="SPERACTRCPTR"/>
</dbReference>
<evidence type="ECO:0000256" key="2">
    <source>
        <dbReference type="PROSITE-ProRule" id="PRU00196"/>
    </source>
</evidence>